<reference evidence="1" key="1">
    <citation type="submission" date="2021-01" db="EMBL/GenBank/DDBJ databases">
        <authorList>
            <person name="Corre E."/>
            <person name="Pelletier E."/>
            <person name="Niang G."/>
            <person name="Scheremetjew M."/>
            <person name="Finn R."/>
            <person name="Kale V."/>
            <person name="Holt S."/>
            <person name="Cochrane G."/>
            <person name="Meng A."/>
            <person name="Brown T."/>
            <person name="Cohen L."/>
        </authorList>
    </citation>
    <scope>NUCLEOTIDE SEQUENCE</scope>
    <source>
        <strain evidence="1">CCMP127</strain>
    </source>
</reference>
<dbReference type="EMBL" id="HBIM01024104">
    <property type="protein sequence ID" value="CAE0421204.1"/>
    <property type="molecule type" value="Transcribed_RNA"/>
</dbReference>
<name>A0A7S3PD42_9STRA</name>
<proteinExistence type="predicted"/>
<evidence type="ECO:0000313" key="1">
    <source>
        <dbReference type="EMBL" id="CAE0421204.1"/>
    </source>
</evidence>
<dbReference type="AlphaFoldDB" id="A0A7S3PD42"/>
<gene>
    <name evidence="1" type="ORF">ACOF00016_LOCUS17853</name>
</gene>
<sequence>MILSGLYVVEHTASISGLDAATLGRSLVAVVDSIMFLDQKSTVVDDFHLLRERFVQVTMELLRLSIQLVQSAKQNKGTLTTQPFGDIKLFLLTALDRVQLQTVNYSSHPGVDRMKQQLLGTIARKLRDHLE</sequence>
<accession>A0A7S3PD42</accession>
<organism evidence="1">
    <name type="scientific">Amphora coffeiformis</name>
    <dbReference type="NCBI Taxonomy" id="265554"/>
    <lineage>
        <taxon>Eukaryota</taxon>
        <taxon>Sar</taxon>
        <taxon>Stramenopiles</taxon>
        <taxon>Ochrophyta</taxon>
        <taxon>Bacillariophyta</taxon>
        <taxon>Bacillariophyceae</taxon>
        <taxon>Bacillariophycidae</taxon>
        <taxon>Thalassiophysales</taxon>
        <taxon>Catenulaceae</taxon>
        <taxon>Amphora</taxon>
    </lineage>
</organism>
<protein>
    <submittedName>
        <fullName evidence="1">Uncharacterized protein</fullName>
    </submittedName>
</protein>